<feature type="compositionally biased region" description="Polar residues" evidence="1">
    <location>
        <begin position="815"/>
        <end position="832"/>
    </location>
</feature>
<keyword evidence="3" id="KW-1185">Reference proteome</keyword>
<feature type="region of interest" description="Disordered" evidence="1">
    <location>
        <begin position="683"/>
        <end position="707"/>
    </location>
</feature>
<feature type="compositionally biased region" description="Low complexity" evidence="1">
    <location>
        <begin position="683"/>
        <end position="702"/>
    </location>
</feature>
<comment type="caution">
    <text evidence="2">The sequence shown here is derived from an EMBL/GenBank/DDBJ whole genome shotgun (WGS) entry which is preliminary data.</text>
</comment>
<feature type="compositionally biased region" description="Basic and acidic residues" evidence="1">
    <location>
        <begin position="541"/>
        <end position="551"/>
    </location>
</feature>
<feature type="region of interest" description="Disordered" evidence="1">
    <location>
        <begin position="367"/>
        <end position="404"/>
    </location>
</feature>
<dbReference type="EMBL" id="JAECZO010000005">
    <property type="protein sequence ID" value="KAK7200431.1"/>
    <property type="molecule type" value="Genomic_DNA"/>
</dbReference>
<protein>
    <recommendedName>
        <fullName evidence="4">Kinesin</fullName>
    </recommendedName>
</protein>
<feature type="compositionally biased region" description="Low complexity" evidence="1">
    <location>
        <begin position="552"/>
        <end position="574"/>
    </location>
</feature>
<dbReference type="Proteomes" id="UP001430356">
    <property type="component" value="Unassembled WGS sequence"/>
</dbReference>
<evidence type="ECO:0000256" key="1">
    <source>
        <dbReference type="SAM" id="MobiDB-lite"/>
    </source>
</evidence>
<proteinExistence type="predicted"/>
<gene>
    <name evidence="2" type="ORF">NESM_000097500</name>
</gene>
<dbReference type="AlphaFoldDB" id="A0AAW0F3P8"/>
<evidence type="ECO:0000313" key="2">
    <source>
        <dbReference type="EMBL" id="KAK7200431.1"/>
    </source>
</evidence>
<accession>A0AAW0F3P8</accession>
<reference evidence="2 3" key="1">
    <citation type="journal article" date="2021" name="MBio">
        <title>A New Model Trypanosomatid, Novymonas esmeraldas: Genomic Perception of Its 'Candidatus Pandoraea novymonadis' Endosymbiont.</title>
        <authorList>
            <person name="Zakharova A."/>
            <person name="Saura A."/>
            <person name="Butenko A."/>
            <person name="Podesvova L."/>
            <person name="Warmusova S."/>
            <person name="Kostygov A.Y."/>
            <person name="Nenarokova A."/>
            <person name="Lukes J."/>
            <person name="Opperdoes F.R."/>
            <person name="Yurchenko V."/>
        </authorList>
    </citation>
    <scope>NUCLEOTIDE SEQUENCE [LARGE SCALE GENOMIC DNA]</scope>
    <source>
        <strain evidence="2 3">E262AT.01</strain>
    </source>
</reference>
<feature type="compositionally biased region" description="Pro residues" evidence="1">
    <location>
        <begin position="575"/>
        <end position="594"/>
    </location>
</feature>
<evidence type="ECO:0000313" key="3">
    <source>
        <dbReference type="Proteomes" id="UP001430356"/>
    </source>
</evidence>
<feature type="region of interest" description="Disordered" evidence="1">
    <location>
        <begin position="416"/>
        <end position="468"/>
    </location>
</feature>
<organism evidence="2 3">
    <name type="scientific">Novymonas esmeraldas</name>
    <dbReference type="NCBI Taxonomy" id="1808958"/>
    <lineage>
        <taxon>Eukaryota</taxon>
        <taxon>Discoba</taxon>
        <taxon>Euglenozoa</taxon>
        <taxon>Kinetoplastea</taxon>
        <taxon>Metakinetoplastina</taxon>
        <taxon>Trypanosomatida</taxon>
        <taxon>Trypanosomatidae</taxon>
        <taxon>Novymonas</taxon>
    </lineage>
</organism>
<feature type="region of interest" description="Disordered" evidence="1">
    <location>
        <begin position="325"/>
        <end position="354"/>
    </location>
</feature>
<feature type="compositionally biased region" description="Low complexity" evidence="1">
    <location>
        <begin position="420"/>
        <end position="431"/>
    </location>
</feature>
<sequence length="882" mass="94904">MLVCLREFDTSELGRRQRHPAAAAPPPPHFERYYTLHTSEMSATIVDVVDCRARKTFSYDVLTRSTGQLYDEVVEPLLMTVLTPNRAAQAVVVIDGQSGHRRCTLLDPVDGVLTRVARAASANAAVAAVSVSAVTLEDSNTLSDVMPDHAFAAAGAAGEPTVLEDTQEQFASVEDAHYVQLDSEATWEAARHRMSAAFADLHHQVISFIFSFHESTGLPNTTMQFISFAVNEVARGMKSSRHAVSSAAALVECRSPTLTFTATKLLYLLKPTLLGHQPGAWVACFSPVSVVEAAEQETFQEAFAVAQTAARLYSSRVAVLSASVQPAPPPHLAPTTADTAAPVAPVAAPPSAPPALHTTAAAVAATAAVPPSADSGGGASEPPLPTASRGVATSAPRGDGAALQPHLVDTPAATQDRTVGSASGIGSSATSPEAVRPRRGSCAVQTEGDDSAVVAEPPRESIQRGASEERTAARYELVTYRTVMERALAKLRAELHERVGELRNTREDVRRERRRASELGAELDEMRAAYDTAVQENELLRREDRVRRSAREAPSAAAAVPLAPSSASSQAPSAPSAPRPPPPPSPPPPPPPPTAHEQQHLQHGRDVAVARGGGDVALLEARVAELTDLVSFHQREIEAHVATESTYRERILDLESALRAKEREAIADKAAVAEARRAADSARAAAEAPSASARASRTSSAVARDDLRSVEERATEVEYRLRDTLDALERERTRRRQLEHLLERRESEEVVRDAAPAVEDSARRLQHAYETQLQQLREEMIGFRAELEQHVSRPPAPQNLGDASGYGATPLHGRPTSSHLSPIPHASSSSVLHTRDDTSAPAQSALRPRRTQSFDEFMEEEPRYELHCAPLLPRRPRRPSAM</sequence>
<name>A0AAW0F3P8_9TRYP</name>
<feature type="region of interest" description="Disordered" evidence="1">
    <location>
        <begin position="541"/>
        <end position="605"/>
    </location>
</feature>
<feature type="compositionally biased region" description="Basic and acidic residues" evidence="1">
    <location>
        <begin position="457"/>
        <end position="468"/>
    </location>
</feature>
<feature type="compositionally biased region" description="Low complexity" evidence="1">
    <location>
        <begin position="333"/>
        <end position="346"/>
    </location>
</feature>
<feature type="region of interest" description="Disordered" evidence="1">
    <location>
        <begin position="792"/>
        <end position="882"/>
    </location>
</feature>
<evidence type="ECO:0008006" key="4">
    <source>
        <dbReference type="Google" id="ProtNLM"/>
    </source>
</evidence>